<dbReference type="AlphaFoldDB" id="A0AAW9PRR3"/>
<dbReference type="Gene3D" id="3.30.2310.20">
    <property type="entry name" value="RelE-like"/>
    <property type="match status" value="1"/>
</dbReference>
<gene>
    <name evidence="1" type="ORF">V2H45_08330</name>
</gene>
<dbReference type="SUPFAM" id="SSF143011">
    <property type="entry name" value="RelE-like"/>
    <property type="match status" value="1"/>
</dbReference>
<reference evidence="1" key="1">
    <citation type="submission" date="2024-01" db="EMBL/GenBank/DDBJ databases">
        <title>Bank of Algae and Cyanobacteria of the Azores (BACA) strain genomes.</title>
        <authorList>
            <person name="Luz R."/>
            <person name="Cordeiro R."/>
            <person name="Fonseca A."/>
            <person name="Goncalves V."/>
        </authorList>
    </citation>
    <scope>NUCLEOTIDE SEQUENCE</scope>
    <source>
        <strain evidence="1">BACA0141</strain>
    </source>
</reference>
<organism evidence="1 2">
    <name type="scientific">Tumidithrix elongata BACA0141</name>
    <dbReference type="NCBI Taxonomy" id="2716417"/>
    <lineage>
        <taxon>Bacteria</taxon>
        <taxon>Bacillati</taxon>
        <taxon>Cyanobacteriota</taxon>
        <taxon>Cyanophyceae</taxon>
        <taxon>Pseudanabaenales</taxon>
        <taxon>Pseudanabaenaceae</taxon>
        <taxon>Tumidithrix</taxon>
        <taxon>Tumidithrix elongata</taxon>
    </lineage>
</organism>
<accession>A0AAW9PRR3</accession>
<protein>
    <submittedName>
        <fullName evidence="1">Killer suppression protein HigA</fullName>
    </submittedName>
</protein>
<dbReference type="Proteomes" id="UP001333818">
    <property type="component" value="Unassembled WGS sequence"/>
</dbReference>
<keyword evidence="2" id="KW-1185">Reference proteome</keyword>
<evidence type="ECO:0000313" key="2">
    <source>
        <dbReference type="Proteomes" id="UP001333818"/>
    </source>
</evidence>
<dbReference type="InterPro" id="IPR035093">
    <property type="entry name" value="RelE/ParE_toxin_dom_sf"/>
</dbReference>
<comment type="caution">
    <text evidence="1">The sequence shown here is derived from an EMBL/GenBank/DDBJ whole genome shotgun (WGS) entry which is preliminary data.</text>
</comment>
<dbReference type="EMBL" id="JAZBJZ010000025">
    <property type="protein sequence ID" value="MEE3716750.1"/>
    <property type="molecule type" value="Genomic_DNA"/>
</dbReference>
<proteinExistence type="predicted"/>
<evidence type="ECO:0000313" key="1">
    <source>
        <dbReference type="EMBL" id="MEE3716750.1"/>
    </source>
</evidence>
<dbReference type="RefSeq" id="WP_330483178.1">
    <property type="nucleotide sequence ID" value="NZ_JAZBJZ010000025.1"/>
</dbReference>
<sequence length="111" mass="12570">MDIFFQDKKFAKSCNNQKLLIKEHGLDRASRIRRRLDDLSGAVSLVTMRDLPGRCHELRGDRAGQLSLDLDGPYRLIFEPANDPIPKKLDGGIDWTQVTAVRIIGVDNTHE</sequence>
<name>A0AAW9PRR3_9CYAN</name>